<evidence type="ECO:0000313" key="3">
    <source>
        <dbReference type="EMBL" id="VDL69606.1"/>
    </source>
</evidence>
<dbReference type="EMBL" id="UYSL01019771">
    <property type="protein sequence ID" value="VDL69606.1"/>
    <property type="molecule type" value="Genomic_DNA"/>
</dbReference>
<evidence type="ECO:0000256" key="1">
    <source>
        <dbReference type="SAM" id="MobiDB-lite"/>
    </source>
</evidence>
<feature type="compositionally biased region" description="Polar residues" evidence="1">
    <location>
        <begin position="86"/>
        <end position="97"/>
    </location>
</feature>
<feature type="region of interest" description="Disordered" evidence="1">
    <location>
        <begin position="380"/>
        <end position="420"/>
    </location>
</feature>
<evidence type="ECO:0000313" key="5">
    <source>
        <dbReference type="WBParaSite" id="NBR_0000601601-mRNA-1"/>
    </source>
</evidence>
<feature type="compositionally biased region" description="Low complexity" evidence="1">
    <location>
        <begin position="271"/>
        <end position="289"/>
    </location>
</feature>
<dbReference type="WBParaSite" id="NBR_0000601601-mRNA-1">
    <property type="protein sequence ID" value="NBR_0000601601-mRNA-1"/>
    <property type="gene ID" value="NBR_0000601601"/>
</dbReference>
<reference evidence="3 4" key="2">
    <citation type="submission" date="2018-11" db="EMBL/GenBank/DDBJ databases">
        <authorList>
            <consortium name="Pathogen Informatics"/>
        </authorList>
    </citation>
    <scope>NUCLEOTIDE SEQUENCE [LARGE SCALE GENOMIC DNA]</scope>
</reference>
<keyword evidence="2" id="KW-1133">Transmembrane helix</keyword>
<feature type="compositionally biased region" description="Polar residues" evidence="1">
    <location>
        <begin position="305"/>
        <end position="322"/>
    </location>
</feature>
<gene>
    <name evidence="3" type="ORF">NBR_LOCUS6017</name>
</gene>
<dbReference type="AlphaFoldDB" id="A0A0N4XTR2"/>
<feature type="compositionally biased region" description="Polar residues" evidence="1">
    <location>
        <begin position="404"/>
        <end position="420"/>
    </location>
</feature>
<feature type="region of interest" description="Disordered" evidence="1">
    <location>
        <begin position="264"/>
        <end position="322"/>
    </location>
</feature>
<feature type="transmembrane region" description="Helical" evidence="2">
    <location>
        <begin position="351"/>
        <end position="375"/>
    </location>
</feature>
<sequence>MKCANDFPLKSYAFRDGEQHCYRAGCASEELCHGRRNNECFMANSAHTCCCLEAGCAARYKGLNDCVDEMKNVSETATSEPDVVTSDISSTSAQNDNESVTSSTEGTTSKIPTAHSRAPVIGTDSVSESNDSKEQEEHLASETSPLPADNRSPVPLVLAASTSEVPSTPKITHASTVPTTLKSTSKITPRTTRYTTTPRPTAVPSTTVSTTTTITSATTKKTSPTTSARPTTSTQKSTPITVRPTTRTEVLLHEHRPLPDLAKSVEHTTRSSKTYSKSRMGSFAEGTNEGETEGFFSPAIRNDEASGSSTEKASTIATEDNKKPSSSLISVYEVTTLAVKNRENEEWKAPIPWWSAVVLGFVVSVVAAWAVVFLLKKKKQRQSASPQKSSAKEQGLVDPLLRTTEVSEQENSGMSNISRP</sequence>
<protein>
    <submittedName>
        <fullName evidence="5">EB domain-containing protein</fullName>
    </submittedName>
</protein>
<dbReference type="OMA" id="RRNNECF"/>
<feature type="compositionally biased region" description="Polar residues" evidence="1">
    <location>
        <begin position="160"/>
        <end position="187"/>
    </location>
</feature>
<keyword evidence="2" id="KW-0812">Transmembrane</keyword>
<feature type="region of interest" description="Disordered" evidence="1">
    <location>
        <begin position="76"/>
        <end position="242"/>
    </location>
</feature>
<dbReference type="STRING" id="27835.A0A0N4XTR2"/>
<organism evidence="5">
    <name type="scientific">Nippostrongylus brasiliensis</name>
    <name type="common">Rat hookworm</name>
    <dbReference type="NCBI Taxonomy" id="27835"/>
    <lineage>
        <taxon>Eukaryota</taxon>
        <taxon>Metazoa</taxon>
        <taxon>Ecdysozoa</taxon>
        <taxon>Nematoda</taxon>
        <taxon>Chromadorea</taxon>
        <taxon>Rhabditida</taxon>
        <taxon>Rhabditina</taxon>
        <taxon>Rhabditomorpha</taxon>
        <taxon>Strongyloidea</taxon>
        <taxon>Heligmosomidae</taxon>
        <taxon>Nippostrongylus</taxon>
    </lineage>
</organism>
<accession>A0A0N4XTR2</accession>
<feature type="compositionally biased region" description="Low complexity" evidence="1">
    <location>
        <begin position="98"/>
        <end position="109"/>
    </location>
</feature>
<feature type="compositionally biased region" description="Low complexity" evidence="1">
    <location>
        <begin position="188"/>
        <end position="234"/>
    </location>
</feature>
<keyword evidence="2" id="KW-0472">Membrane</keyword>
<evidence type="ECO:0000256" key="2">
    <source>
        <dbReference type="SAM" id="Phobius"/>
    </source>
</evidence>
<proteinExistence type="predicted"/>
<dbReference type="Proteomes" id="UP000271162">
    <property type="component" value="Unassembled WGS sequence"/>
</dbReference>
<reference evidence="5" key="1">
    <citation type="submission" date="2017-02" db="UniProtKB">
        <authorList>
            <consortium name="WormBaseParasite"/>
        </authorList>
    </citation>
    <scope>IDENTIFICATION</scope>
</reference>
<name>A0A0N4XTR2_NIPBR</name>
<keyword evidence="4" id="KW-1185">Reference proteome</keyword>
<evidence type="ECO:0000313" key="4">
    <source>
        <dbReference type="Proteomes" id="UP000271162"/>
    </source>
</evidence>
<feature type="compositionally biased region" description="Basic and acidic residues" evidence="1">
    <location>
        <begin position="130"/>
        <end position="140"/>
    </location>
</feature>